<dbReference type="Proteomes" id="UP000237846">
    <property type="component" value="Unassembled WGS sequence"/>
</dbReference>
<feature type="region of interest" description="Disordered" evidence="1">
    <location>
        <begin position="61"/>
        <end position="82"/>
    </location>
</feature>
<organism evidence="2 3">
    <name type="scientific">Allonocardiopsis opalescens</name>
    <dbReference type="NCBI Taxonomy" id="1144618"/>
    <lineage>
        <taxon>Bacteria</taxon>
        <taxon>Bacillati</taxon>
        <taxon>Actinomycetota</taxon>
        <taxon>Actinomycetes</taxon>
        <taxon>Streptosporangiales</taxon>
        <taxon>Allonocardiopsis</taxon>
    </lineage>
</organism>
<dbReference type="AlphaFoldDB" id="A0A2T0Q6R8"/>
<sequence length="151" mass="16427">MTALKERLRADLTEAMRARDGLRTRTLRLALTAITNEEVAGSQARELSDDEVVQILGREAKKRREAATAFDDADRPEQAAEERAEGEVLAEYLPAQLTDEELSALVATAITEAGATGPKQMGQVMKLVTPQVAGRAEGRRVADEVRRQLAG</sequence>
<dbReference type="OrthoDB" id="5244551at2"/>
<accession>A0A2T0Q6R8</accession>
<dbReference type="InterPro" id="IPR023168">
    <property type="entry name" value="GatB_Yqey_C_2"/>
</dbReference>
<gene>
    <name evidence="2" type="ORF">CLV72_103103</name>
</gene>
<protein>
    <recommendedName>
        <fullName evidence="4">Glutamyl-tRNA amidotransferase</fullName>
    </recommendedName>
</protein>
<dbReference type="InterPro" id="IPR019004">
    <property type="entry name" value="YqeY/Aim41"/>
</dbReference>
<dbReference type="PANTHER" id="PTHR28055:SF1">
    <property type="entry name" value="ALTERED INHERITANCE OF MITOCHONDRIA PROTEIN 41, MITOCHONDRIAL"/>
    <property type="match status" value="1"/>
</dbReference>
<dbReference type="GO" id="GO:0016884">
    <property type="term" value="F:carbon-nitrogen ligase activity, with glutamine as amido-N-donor"/>
    <property type="evidence" value="ECO:0007669"/>
    <property type="project" value="InterPro"/>
</dbReference>
<proteinExistence type="predicted"/>
<evidence type="ECO:0000256" key="1">
    <source>
        <dbReference type="SAM" id="MobiDB-lite"/>
    </source>
</evidence>
<dbReference type="Pfam" id="PF09424">
    <property type="entry name" value="YqeY"/>
    <property type="match status" value="1"/>
</dbReference>
<dbReference type="Gene3D" id="1.10.10.410">
    <property type="match status" value="1"/>
</dbReference>
<keyword evidence="3" id="KW-1185">Reference proteome</keyword>
<feature type="compositionally biased region" description="Basic and acidic residues" evidence="1">
    <location>
        <begin position="72"/>
        <end position="82"/>
    </location>
</feature>
<comment type="caution">
    <text evidence="2">The sequence shown here is derived from an EMBL/GenBank/DDBJ whole genome shotgun (WGS) entry which is preliminary data.</text>
</comment>
<reference evidence="2 3" key="1">
    <citation type="submission" date="2018-03" db="EMBL/GenBank/DDBJ databases">
        <title>Genomic Encyclopedia of Archaeal and Bacterial Type Strains, Phase II (KMG-II): from individual species to whole genera.</title>
        <authorList>
            <person name="Goeker M."/>
        </authorList>
    </citation>
    <scope>NUCLEOTIDE SEQUENCE [LARGE SCALE GENOMIC DNA]</scope>
    <source>
        <strain evidence="2 3">DSM 45601</strain>
    </source>
</reference>
<dbReference type="EMBL" id="PVZC01000003">
    <property type="protein sequence ID" value="PRX99505.1"/>
    <property type="molecule type" value="Genomic_DNA"/>
</dbReference>
<dbReference type="SUPFAM" id="SSF89095">
    <property type="entry name" value="GatB/YqeY motif"/>
    <property type="match status" value="1"/>
</dbReference>
<dbReference type="Gene3D" id="1.10.1510.10">
    <property type="entry name" value="Uncharacterised protein YqeY/AIM41 PF09424, N-terminal domain"/>
    <property type="match status" value="1"/>
</dbReference>
<dbReference type="InterPro" id="IPR003789">
    <property type="entry name" value="Asn/Gln_tRNA_amidoTrase-B-like"/>
</dbReference>
<evidence type="ECO:0000313" key="3">
    <source>
        <dbReference type="Proteomes" id="UP000237846"/>
    </source>
</evidence>
<evidence type="ECO:0000313" key="2">
    <source>
        <dbReference type="EMBL" id="PRX99505.1"/>
    </source>
</evidence>
<evidence type="ECO:0008006" key="4">
    <source>
        <dbReference type="Google" id="ProtNLM"/>
    </source>
</evidence>
<dbReference type="RefSeq" id="WP_106244043.1">
    <property type="nucleotide sequence ID" value="NZ_PVZC01000003.1"/>
</dbReference>
<dbReference type="PANTHER" id="PTHR28055">
    <property type="entry name" value="ALTERED INHERITANCE OF MITOCHONDRIA PROTEIN 41, MITOCHONDRIAL"/>
    <property type="match status" value="1"/>
</dbReference>
<name>A0A2T0Q6R8_9ACTN</name>
<dbReference type="InterPro" id="IPR042184">
    <property type="entry name" value="YqeY/Aim41_N"/>
</dbReference>